<proteinExistence type="predicted"/>
<sequence>PGKFHTTQHKVNSILKSCLKCFVYGPIQHGATDLFSLAQLPSFANLFKYCVTFKYFWSTGTAFKTFSVVSRPLRHQRPRYGVPVTFTRYGTYCRNYYIPTIFNLLPDESNLIQTNRNLKTFLRCFYYK</sequence>
<dbReference type="AlphaFoldDB" id="A0A1D2AHR8"/>
<feature type="non-terminal residue" evidence="1">
    <location>
        <position position="1"/>
    </location>
</feature>
<evidence type="ECO:0008006" key="2">
    <source>
        <dbReference type="Google" id="ProtNLM"/>
    </source>
</evidence>
<evidence type="ECO:0000313" key="1">
    <source>
        <dbReference type="EMBL" id="JAT78749.1"/>
    </source>
</evidence>
<name>A0A1D2AHR8_ORNBR</name>
<accession>A0A1D2AHR8</accession>
<reference evidence="1" key="1">
    <citation type="submission" date="2016-07" db="EMBL/GenBank/DDBJ databases">
        <title>Salivary Glands transcriptome analysis on engorged females of Ornithodoros brasiliensis (Acari:Argasidae).</title>
        <authorList>
            <person name="Simons S.M."/>
            <person name="Carvalho E."/>
            <person name="Junqueira-de-Azevedo I."/>
            <person name="Ho P.L."/>
            <person name="Giovanni D."/>
            <person name="Mendonca R."/>
            <person name="Onofrio V."/>
            <person name="Landulfo G."/>
            <person name="Ramirez D."/>
            <person name="Barros-Battesti D."/>
        </authorList>
    </citation>
    <scope>NUCLEOTIDE SEQUENCE</scope>
    <source>
        <strain evidence="1">Female</strain>
        <tissue evidence="1">Salivary gland</tissue>
    </source>
</reference>
<protein>
    <recommendedName>
        <fullName evidence="2">Tick transposon</fullName>
    </recommendedName>
</protein>
<dbReference type="EMBL" id="GETE01001172">
    <property type="protein sequence ID" value="JAT78749.1"/>
    <property type="molecule type" value="Transcribed_RNA"/>
</dbReference>
<organism evidence="1">
    <name type="scientific">Ornithodoros brasiliensis</name>
    <name type="common">Mouro tick</name>
    <dbReference type="NCBI Taxonomy" id="888526"/>
    <lineage>
        <taxon>Eukaryota</taxon>
        <taxon>Metazoa</taxon>
        <taxon>Ecdysozoa</taxon>
        <taxon>Arthropoda</taxon>
        <taxon>Chelicerata</taxon>
        <taxon>Arachnida</taxon>
        <taxon>Acari</taxon>
        <taxon>Parasitiformes</taxon>
        <taxon>Ixodida</taxon>
        <taxon>Ixodoidea</taxon>
        <taxon>Argasidae</taxon>
        <taxon>Ornithodorinae</taxon>
        <taxon>Ornithodoros</taxon>
    </lineage>
</organism>